<dbReference type="GO" id="GO:0140861">
    <property type="term" value="P:DNA repair-dependent chromatin remodeling"/>
    <property type="evidence" value="ECO:0007669"/>
    <property type="project" value="UniProtKB-ARBA"/>
</dbReference>
<dbReference type="FunFam" id="3.40.50.1220:FF:000038">
    <property type="entry name" value="NAD-dependent protein deacetylase sirtuin-6 isoform X2"/>
    <property type="match status" value="1"/>
</dbReference>
<comment type="catalytic activity">
    <reaction evidence="13">
        <text>N(6)-propanoyl-L-lysyl-[protein] + NAD(+) + H2O = 3''-O-propanoyl-ADP-D-ribose + nicotinamide + L-lysyl-[protein]</text>
        <dbReference type="Rhea" id="RHEA:23500"/>
        <dbReference type="Rhea" id="RHEA-COMP:9752"/>
        <dbReference type="Rhea" id="RHEA-COMP:13758"/>
        <dbReference type="ChEBI" id="CHEBI:15377"/>
        <dbReference type="ChEBI" id="CHEBI:17154"/>
        <dbReference type="ChEBI" id="CHEBI:29969"/>
        <dbReference type="ChEBI" id="CHEBI:57540"/>
        <dbReference type="ChEBI" id="CHEBI:138019"/>
        <dbReference type="ChEBI" id="CHEBI:145015"/>
    </reaction>
    <physiologicalReaction direction="left-to-right" evidence="13">
        <dbReference type="Rhea" id="RHEA:23501"/>
    </physiologicalReaction>
</comment>
<dbReference type="GO" id="GO:0097372">
    <property type="term" value="F:histone H3K18 deacetylase activity, NAD-dependent"/>
    <property type="evidence" value="ECO:0007669"/>
    <property type="project" value="TreeGrafter"/>
</dbReference>
<feature type="region of interest" description="Disordered" evidence="17">
    <location>
        <begin position="557"/>
        <end position="583"/>
    </location>
</feature>
<evidence type="ECO:0000259" key="18">
    <source>
        <dbReference type="PROSITE" id="PS50305"/>
    </source>
</evidence>
<dbReference type="GO" id="GO:0000785">
    <property type="term" value="C:chromatin"/>
    <property type="evidence" value="ECO:0007669"/>
    <property type="project" value="UniProtKB-ARBA"/>
</dbReference>
<dbReference type="EMBL" id="BGZK01000237">
    <property type="protein sequence ID" value="GBP30754.1"/>
    <property type="molecule type" value="Genomic_DNA"/>
</dbReference>
<evidence type="ECO:0000256" key="5">
    <source>
        <dbReference type="ARBA" id="ARBA00022723"/>
    </source>
</evidence>
<dbReference type="InterPro" id="IPR050134">
    <property type="entry name" value="NAD-dep_sirtuin_deacylases"/>
</dbReference>
<proteinExistence type="inferred from homology"/>
<evidence type="ECO:0000256" key="10">
    <source>
        <dbReference type="ARBA" id="ARBA00043038"/>
    </source>
</evidence>
<dbReference type="InterPro" id="IPR029035">
    <property type="entry name" value="DHS-like_NAD/FAD-binding_dom"/>
</dbReference>
<evidence type="ECO:0000313" key="20">
    <source>
        <dbReference type="Proteomes" id="UP000299102"/>
    </source>
</evidence>
<keyword evidence="7" id="KW-0520">NAD</keyword>
<dbReference type="InterPro" id="IPR026590">
    <property type="entry name" value="Ssirtuin_cat_dom"/>
</dbReference>
<evidence type="ECO:0000256" key="1">
    <source>
        <dbReference type="ARBA" id="ARBA00001947"/>
    </source>
</evidence>
<reference evidence="19 20" key="1">
    <citation type="journal article" date="2019" name="Commun. Biol.">
        <title>The bagworm genome reveals a unique fibroin gene that provides high tensile strength.</title>
        <authorList>
            <person name="Kono N."/>
            <person name="Nakamura H."/>
            <person name="Ohtoshi R."/>
            <person name="Tomita M."/>
            <person name="Numata K."/>
            <person name="Arakawa K."/>
        </authorList>
    </citation>
    <scope>NUCLEOTIDE SEQUENCE [LARGE SCALE GENOMIC DNA]</scope>
</reference>
<dbReference type="EC" id="2.3.1.286" evidence="2"/>
<feature type="binding site" evidence="15">
    <location>
        <position position="185"/>
    </location>
    <ligand>
        <name>Zn(2+)</name>
        <dbReference type="ChEBI" id="CHEBI:29105"/>
    </ligand>
</feature>
<dbReference type="InterPro" id="IPR003000">
    <property type="entry name" value="Sirtuin"/>
</dbReference>
<comment type="catalytic activity">
    <reaction evidence="12">
        <text>N(6)-succinyl-L-lysyl-[protein] + NAD(+) + H2O = 2''-O-succinyl-ADP-D-ribose + nicotinamide + L-lysyl-[protein]</text>
        <dbReference type="Rhea" id="RHEA:47668"/>
        <dbReference type="Rhea" id="RHEA-COMP:9752"/>
        <dbReference type="Rhea" id="RHEA-COMP:11877"/>
        <dbReference type="ChEBI" id="CHEBI:15377"/>
        <dbReference type="ChEBI" id="CHEBI:17154"/>
        <dbReference type="ChEBI" id="CHEBI:29969"/>
        <dbReference type="ChEBI" id="CHEBI:57540"/>
        <dbReference type="ChEBI" id="CHEBI:87830"/>
        <dbReference type="ChEBI" id="CHEBI:87832"/>
    </reaction>
    <physiologicalReaction direction="left-to-right" evidence="12">
        <dbReference type="Rhea" id="RHEA:47669"/>
    </physiologicalReaction>
</comment>
<dbReference type="GO" id="GO:0035861">
    <property type="term" value="C:site of double-strand break"/>
    <property type="evidence" value="ECO:0007669"/>
    <property type="project" value="UniProtKB-ARBA"/>
</dbReference>
<evidence type="ECO:0000256" key="2">
    <source>
        <dbReference type="ARBA" id="ARBA00012928"/>
    </source>
</evidence>
<evidence type="ECO:0000256" key="14">
    <source>
        <dbReference type="ARBA" id="ARBA00052763"/>
    </source>
</evidence>
<evidence type="ECO:0000256" key="13">
    <source>
        <dbReference type="ARBA" id="ARBA00051399"/>
    </source>
</evidence>
<feature type="region of interest" description="Disordered" evidence="17">
    <location>
        <begin position="424"/>
        <end position="460"/>
    </location>
</feature>
<evidence type="ECO:0000256" key="9">
    <source>
        <dbReference type="ARBA" id="ARBA00041832"/>
    </source>
</evidence>
<organism evidence="19 20">
    <name type="scientific">Eumeta variegata</name>
    <name type="common">Bagworm moth</name>
    <name type="synonym">Eumeta japonica</name>
    <dbReference type="NCBI Taxonomy" id="151549"/>
    <lineage>
        <taxon>Eukaryota</taxon>
        <taxon>Metazoa</taxon>
        <taxon>Ecdysozoa</taxon>
        <taxon>Arthropoda</taxon>
        <taxon>Hexapoda</taxon>
        <taxon>Insecta</taxon>
        <taxon>Pterygota</taxon>
        <taxon>Neoptera</taxon>
        <taxon>Endopterygota</taxon>
        <taxon>Lepidoptera</taxon>
        <taxon>Glossata</taxon>
        <taxon>Ditrysia</taxon>
        <taxon>Tineoidea</taxon>
        <taxon>Psychidae</taxon>
        <taxon>Oiketicinae</taxon>
        <taxon>Eumeta</taxon>
    </lineage>
</organism>
<comment type="catalytic activity">
    <reaction evidence="11">
        <text>N(6)-decanoyl-L-lysyl-[protein] + NAD(+) + H2O = 2''-O-decanoyl-ADP-D-ribose + nicotinamide + L-lysyl-[protein]</text>
        <dbReference type="Rhea" id="RHEA:70631"/>
        <dbReference type="Rhea" id="RHEA-COMP:9752"/>
        <dbReference type="Rhea" id="RHEA-COMP:17932"/>
        <dbReference type="ChEBI" id="CHEBI:15377"/>
        <dbReference type="ChEBI" id="CHEBI:17154"/>
        <dbReference type="ChEBI" id="CHEBI:29969"/>
        <dbReference type="ChEBI" id="CHEBI:57540"/>
        <dbReference type="ChEBI" id="CHEBI:143222"/>
        <dbReference type="ChEBI" id="CHEBI:189688"/>
    </reaction>
    <physiologicalReaction direction="left-to-right" evidence="11">
        <dbReference type="Rhea" id="RHEA:70632"/>
    </physiologicalReaction>
</comment>
<sequence length="682" mass="76406">MSVVTENKLRVRASKRLEENSRVDSEDRRTIDGRTINKKEQEAAAAAEAARALRRRRALERSLEVEDERSVLRAKCRQLAAALRAARHVVVYTGAGISTAAAIPDYRGPHGVWTRLRRGEHVGRVELSRAVPTFTHMALAALHARGLLRFVVSQNCDGLHLRAGLPRRALAEVHGNMYVEVCSRCADTGRAGIGAEYLRLFDTTERTARFYHTTNRLCHTCGDELQDSIVHFGERGRARWPLNWAGALRHAERADLILCLGSSLKVLRRYPWLWCMERAAARRPKLYIVNLQWTPKDAVAELKINARCDTVMAAVARRLRVPVPHYSARRDPLLAPAHHTPLAPAEVHTAHRLMLRPYTPPPTLPPRSAFSSPTTTDDDEYDDEDERPLCELAVSSRQPDKDLLSFQVRLESGDATILLRATHAAATDTGRPPPASRLDSTPPTNNGVRRNGFTSHTNGYKLADNDHINMEQEDIKHDTKFPLKLETLDTRLRQLVVEECQKIKTESDSDSDADHDGDRDLLMHRCRCIARAIIRHAVLVCRANLYSGLHTIIPPPPPPPPPPPLPPPPSLLLPPPPTPSLPLPLPTASTVPVAPRRLRARPLMRGQPCEWCANVYGARRCLWYRAQDALSDRRSQRTVRGRRYLCACCGPGERPAPASPTSPDTDEGGWYGKGYRKGRRRR</sequence>
<keyword evidence="6 15" id="KW-0862">Zinc</keyword>
<feature type="active site" description="Proton acceptor" evidence="15">
    <location>
        <position position="174"/>
    </location>
</feature>
<feature type="binding site" evidence="15">
    <location>
        <position position="182"/>
    </location>
    <ligand>
        <name>Zn(2+)</name>
        <dbReference type="ChEBI" id="CHEBI:29105"/>
    </ligand>
</feature>
<feature type="domain" description="Deacetylase sirtuin-type" evidence="18">
    <location>
        <begin position="69"/>
        <end position="322"/>
    </location>
</feature>
<dbReference type="PROSITE" id="PS50305">
    <property type="entry name" value="SIRTUIN"/>
    <property type="match status" value="1"/>
</dbReference>
<keyword evidence="3" id="KW-0597">Phosphoprotein</keyword>
<dbReference type="GO" id="GO:0070403">
    <property type="term" value="F:NAD+ binding"/>
    <property type="evidence" value="ECO:0007669"/>
    <property type="project" value="InterPro"/>
</dbReference>
<dbReference type="Pfam" id="PF02146">
    <property type="entry name" value="SIR2"/>
    <property type="match status" value="1"/>
</dbReference>
<feature type="region of interest" description="Disordered" evidence="17">
    <location>
        <begin position="356"/>
        <end position="385"/>
    </location>
</feature>
<gene>
    <name evidence="19" type="primary">Sirt7</name>
    <name evidence="19" type="ORF">EVAR_82496_1</name>
</gene>
<keyword evidence="20" id="KW-1185">Reference proteome</keyword>
<comment type="catalytic activity">
    <reaction evidence="14">
        <text>N(6)-glutaryl-L-lysyl-[protein] + NAD(+) + H2O = 2''-O-glutaryl-ADP-D-ribose + nicotinamide + L-lysyl-[protein]</text>
        <dbReference type="Rhea" id="RHEA:47664"/>
        <dbReference type="Rhea" id="RHEA-COMP:9752"/>
        <dbReference type="Rhea" id="RHEA-COMP:11875"/>
        <dbReference type="ChEBI" id="CHEBI:15377"/>
        <dbReference type="ChEBI" id="CHEBI:17154"/>
        <dbReference type="ChEBI" id="CHEBI:29969"/>
        <dbReference type="ChEBI" id="CHEBI:57540"/>
        <dbReference type="ChEBI" id="CHEBI:87828"/>
        <dbReference type="ChEBI" id="CHEBI:87829"/>
    </reaction>
    <physiologicalReaction direction="left-to-right" evidence="14">
        <dbReference type="Rhea" id="RHEA:47665"/>
    </physiologicalReaction>
</comment>
<dbReference type="AlphaFoldDB" id="A0A4C1UY98"/>
<evidence type="ECO:0000256" key="16">
    <source>
        <dbReference type="SAM" id="Coils"/>
    </source>
</evidence>
<dbReference type="Gene3D" id="3.40.50.1220">
    <property type="entry name" value="TPP-binding domain"/>
    <property type="match status" value="1"/>
</dbReference>
<feature type="compositionally biased region" description="Acidic residues" evidence="17">
    <location>
        <begin position="376"/>
        <end position="385"/>
    </location>
</feature>
<evidence type="ECO:0000256" key="7">
    <source>
        <dbReference type="ARBA" id="ARBA00023027"/>
    </source>
</evidence>
<feature type="binding site" evidence="15">
    <location>
        <position position="221"/>
    </location>
    <ligand>
        <name>Zn(2+)</name>
        <dbReference type="ChEBI" id="CHEBI:29105"/>
    </ligand>
</feature>
<dbReference type="Gene3D" id="2.20.28.200">
    <property type="match status" value="1"/>
</dbReference>
<dbReference type="OrthoDB" id="2919105at2759"/>
<feature type="binding site" evidence="15">
    <location>
        <position position="218"/>
    </location>
    <ligand>
        <name>Zn(2+)</name>
        <dbReference type="ChEBI" id="CHEBI:29105"/>
    </ligand>
</feature>
<dbReference type="GO" id="GO:0005634">
    <property type="term" value="C:nucleus"/>
    <property type="evidence" value="ECO:0007669"/>
    <property type="project" value="TreeGrafter"/>
</dbReference>
<name>A0A4C1UY98_EUMVA</name>
<feature type="compositionally biased region" description="Polar residues" evidence="17">
    <location>
        <begin position="438"/>
        <end position="458"/>
    </location>
</feature>
<accession>A0A4C1UY98</accession>
<keyword evidence="16" id="KW-0175">Coiled coil</keyword>
<evidence type="ECO:0000256" key="6">
    <source>
        <dbReference type="ARBA" id="ARBA00022833"/>
    </source>
</evidence>
<keyword evidence="5 15" id="KW-0479">Metal-binding</keyword>
<evidence type="ECO:0000256" key="15">
    <source>
        <dbReference type="PROSITE-ProRule" id="PRU00236"/>
    </source>
</evidence>
<dbReference type="STRING" id="151549.A0A4C1UY98"/>
<protein>
    <recommendedName>
        <fullName evidence="2">protein acetyllysine N-acetyltransferase</fullName>
        <ecNumber evidence="2">2.3.1.286</ecNumber>
    </recommendedName>
    <alternativeName>
        <fullName evidence="10">Regulatory protein SIR2 homolog 7</fullName>
    </alternativeName>
    <alternativeName>
        <fullName evidence="9">SIR2-like protein 7</fullName>
    </alternativeName>
</protein>
<evidence type="ECO:0000313" key="19">
    <source>
        <dbReference type="EMBL" id="GBP30754.1"/>
    </source>
</evidence>
<evidence type="ECO:0000256" key="8">
    <source>
        <dbReference type="ARBA" id="ARBA00038170"/>
    </source>
</evidence>
<dbReference type="GO" id="GO:0046872">
    <property type="term" value="F:metal ion binding"/>
    <property type="evidence" value="ECO:0007669"/>
    <property type="project" value="UniProtKB-KW"/>
</dbReference>
<comment type="caution">
    <text evidence="19">The sequence shown here is derived from an EMBL/GenBank/DDBJ whole genome shotgun (WGS) entry which is preliminary data.</text>
</comment>
<comment type="cofactor">
    <cofactor evidence="1">
        <name>Zn(2+)</name>
        <dbReference type="ChEBI" id="CHEBI:29105"/>
    </cofactor>
</comment>
<evidence type="ECO:0000256" key="17">
    <source>
        <dbReference type="SAM" id="MobiDB-lite"/>
    </source>
</evidence>
<dbReference type="Proteomes" id="UP000299102">
    <property type="component" value="Unassembled WGS sequence"/>
</dbReference>
<evidence type="ECO:0000256" key="3">
    <source>
        <dbReference type="ARBA" id="ARBA00022553"/>
    </source>
</evidence>
<evidence type="ECO:0000256" key="12">
    <source>
        <dbReference type="ARBA" id="ARBA00051105"/>
    </source>
</evidence>
<dbReference type="PANTHER" id="PTHR11085">
    <property type="entry name" value="NAD-DEPENDENT PROTEIN DEACYLASE SIRTUIN-5, MITOCHONDRIAL-RELATED"/>
    <property type="match status" value="1"/>
</dbReference>
<evidence type="ECO:0000256" key="11">
    <source>
        <dbReference type="ARBA" id="ARBA00050237"/>
    </source>
</evidence>
<dbReference type="PANTHER" id="PTHR11085:SF1">
    <property type="entry name" value="NAD-DEPENDENT PROTEIN DEACETYLASE SIRTUIN-7"/>
    <property type="match status" value="1"/>
</dbReference>
<keyword evidence="4" id="KW-0808">Transferase</keyword>
<dbReference type="FunFam" id="2.20.28.200:FF:000002">
    <property type="entry name" value="NAD-dependent deacetylase sirtuin-7"/>
    <property type="match status" value="1"/>
</dbReference>
<comment type="similarity">
    <text evidence="8">Belongs to the sirtuin family. Class IV subfamily.</text>
</comment>
<feature type="region of interest" description="Disordered" evidence="17">
    <location>
        <begin position="650"/>
        <end position="682"/>
    </location>
</feature>
<dbReference type="GO" id="GO:0010468">
    <property type="term" value="P:regulation of gene expression"/>
    <property type="evidence" value="ECO:0007669"/>
    <property type="project" value="UniProtKB-ARBA"/>
</dbReference>
<evidence type="ECO:0000256" key="4">
    <source>
        <dbReference type="ARBA" id="ARBA00022679"/>
    </source>
</evidence>
<dbReference type="SUPFAM" id="SSF52467">
    <property type="entry name" value="DHS-like NAD/FAD-binding domain"/>
    <property type="match status" value="1"/>
</dbReference>
<feature type="coiled-coil region" evidence="16">
    <location>
        <begin position="36"/>
        <end position="69"/>
    </location>
</feature>